<keyword evidence="3" id="KW-1185">Reference proteome</keyword>
<dbReference type="EMBL" id="JANPWB010000013">
    <property type="protein sequence ID" value="KAJ1108470.1"/>
    <property type="molecule type" value="Genomic_DNA"/>
</dbReference>
<gene>
    <name evidence="2" type="ORF">NDU88_005846</name>
</gene>
<comment type="caution">
    <text evidence="2">The sequence shown here is derived from an EMBL/GenBank/DDBJ whole genome shotgun (WGS) entry which is preliminary data.</text>
</comment>
<evidence type="ECO:0000256" key="1">
    <source>
        <dbReference type="SAM" id="MobiDB-lite"/>
    </source>
</evidence>
<protein>
    <submittedName>
        <fullName evidence="2">Uncharacterized protein</fullName>
    </submittedName>
</protein>
<accession>A0AAV7N707</accession>
<evidence type="ECO:0000313" key="2">
    <source>
        <dbReference type="EMBL" id="KAJ1108470.1"/>
    </source>
</evidence>
<evidence type="ECO:0000313" key="3">
    <source>
        <dbReference type="Proteomes" id="UP001066276"/>
    </source>
</evidence>
<feature type="region of interest" description="Disordered" evidence="1">
    <location>
        <begin position="1"/>
        <end position="180"/>
    </location>
</feature>
<reference evidence="2" key="1">
    <citation type="journal article" date="2022" name="bioRxiv">
        <title>Sequencing and chromosome-scale assembly of the giantPleurodeles waltlgenome.</title>
        <authorList>
            <person name="Brown T."/>
            <person name="Elewa A."/>
            <person name="Iarovenko S."/>
            <person name="Subramanian E."/>
            <person name="Araus A.J."/>
            <person name="Petzold A."/>
            <person name="Susuki M."/>
            <person name="Suzuki K.-i.T."/>
            <person name="Hayashi T."/>
            <person name="Toyoda A."/>
            <person name="Oliveira C."/>
            <person name="Osipova E."/>
            <person name="Leigh N.D."/>
            <person name="Simon A."/>
            <person name="Yun M.H."/>
        </authorList>
    </citation>
    <scope>NUCLEOTIDE SEQUENCE</scope>
    <source>
        <strain evidence="2">20211129_DDA</strain>
        <tissue evidence="2">Liver</tissue>
    </source>
</reference>
<proteinExistence type="predicted"/>
<sequence length="180" mass="19839">MSSVRRRAARRGWRSRGRSEGPPTTNNPDARDQRRGRAARPSGGRAFAPTKSRRAEDKDEACSEIVSRGLECEGIRPGRRASPCEGRRTADLGGTSSTFAPSLPPLAAEARHGMRQDEPWSRLEGARSPWHDRGERRTKPRPAAGRKAEASSAGGPTRRTRLPLQRTLRVRPEDPPLPPL</sequence>
<dbReference type="Proteomes" id="UP001066276">
    <property type="component" value="Chromosome 9"/>
</dbReference>
<feature type="compositionally biased region" description="Basic and acidic residues" evidence="1">
    <location>
        <begin position="109"/>
        <end position="137"/>
    </location>
</feature>
<feature type="compositionally biased region" description="Basic residues" evidence="1">
    <location>
        <begin position="1"/>
        <end position="16"/>
    </location>
</feature>
<organism evidence="2 3">
    <name type="scientific">Pleurodeles waltl</name>
    <name type="common">Iberian ribbed newt</name>
    <dbReference type="NCBI Taxonomy" id="8319"/>
    <lineage>
        <taxon>Eukaryota</taxon>
        <taxon>Metazoa</taxon>
        <taxon>Chordata</taxon>
        <taxon>Craniata</taxon>
        <taxon>Vertebrata</taxon>
        <taxon>Euteleostomi</taxon>
        <taxon>Amphibia</taxon>
        <taxon>Batrachia</taxon>
        <taxon>Caudata</taxon>
        <taxon>Salamandroidea</taxon>
        <taxon>Salamandridae</taxon>
        <taxon>Pleurodelinae</taxon>
        <taxon>Pleurodeles</taxon>
    </lineage>
</organism>
<dbReference type="AlphaFoldDB" id="A0AAV7N707"/>
<name>A0AAV7N707_PLEWA</name>